<dbReference type="AlphaFoldDB" id="A0A2T0XSE5"/>
<organism evidence="2 3">
    <name type="scientific">Marinilabilia salmonicolor</name>
    <dbReference type="NCBI Taxonomy" id="989"/>
    <lineage>
        <taxon>Bacteria</taxon>
        <taxon>Pseudomonadati</taxon>
        <taxon>Bacteroidota</taxon>
        <taxon>Bacteroidia</taxon>
        <taxon>Marinilabiliales</taxon>
        <taxon>Marinilabiliaceae</taxon>
        <taxon>Marinilabilia</taxon>
    </lineage>
</organism>
<accession>A0A2T0XSE5</accession>
<protein>
    <submittedName>
        <fullName evidence="2">AraC family transcriptional regulator</fullName>
    </submittedName>
</protein>
<dbReference type="Pfam" id="PF14526">
    <property type="entry name" value="Cass2"/>
    <property type="match status" value="1"/>
</dbReference>
<keyword evidence="3" id="KW-1185">Reference proteome</keyword>
<name>A0A2T0XSE5_9BACT</name>
<evidence type="ECO:0000313" key="2">
    <source>
        <dbReference type="EMBL" id="RCW32047.1"/>
    </source>
</evidence>
<dbReference type="Proteomes" id="UP000252733">
    <property type="component" value="Unassembled WGS sequence"/>
</dbReference>
<gene>
    <name evidence="2" type="ORF">DFO77_116114</name>
</gene>
<dbReference type="InterPro" id="IPR029441">
    <property type="entry name" value="Cass2"/>
</dbReference>
<dbReference type="Gene3D" id="3.20.80.10">
    <property type="entry name" value="Regulatory factor, effector binding domain"/>
    <property type="match status" value="1"/>
</dbReference>
<dbReference type="EMBL" id="QPIZ01000016">
    <property type="protein sequence ID" value="RCW32047.1"/>
    <property type="molecule type" value="Genomic_DNA"/>
</dbReference>
<proteinExistence type="predicted"/>
<evidence type="ECO:0000259" key="1">
    <source>
        <dbReference type="Pfam" id="PF14526"/>
    </source>
</evidence>
<sequence length="128" mass="15333">MHFNKELKKYNLNQGGGNWVKYGITFKSGERYFYLTAIPTNHLLFPDHFSYKEIPKGEYEIYSHHGSMENMKHTYVEIYKVILPKSNLEIQDHTKTGFIHFEKYDWRFHWNNPGSVIDIYLPLNTNLD</sequence>
<reference evidence="2 3" key="1">
    <citation type="submission" date="2018-07" db="EMBL/GenBank/DDBJ databases">
        <title>Freshwater and sediment microbial communities from various areas in North America, analyzing microbe dynamics in response to fracking.</title>
        <authorList>
            <person name="Lamendella R."/>
        </authorList>
    </citation>
    <scope>NUCLEOTIDE SEQUENCE [LARGE SCALE GENOMIC DNA]</scope>
    <source>
        <strain evidence="2 3">160A</strain>
    </source>
</reference>
<feature type="domain" description="Integron-associated effector binding protein" evidence="1">
    <location>
        <begin position="24"/>
        <end position="122"/>
    </location>
</feature>
<dbReference type="InterPro" id="IPR011256">
    <property type="entry name" value="Reg_factor_effector_dom_sf"/>
</dbReference>
<evidence type="ECO:0000313" key="3">
    <source>
        <dbReference type="Proteomes" id="UP000252733"/>
    </source>
</evidence>
<comment type="caution">
    <text evidence="2">The sequence shown here is derived from an EMBL/GenBank/DDBJ whole genome shotgun (WGS) entry which is preliminary data.</text>
</comment>
<dbReference type="SUPFAM" id="SSF55136">
    <property type="entry name" value="Probable bacterial effector-binding domain"/>
    <property type="match status" value="1"/>
</dbReference>